<gene>
    <name evidence="8" type="ORF">Ae201684_001711</name>
</gene>
<dbReference type="SUPFAM" id="SSF54373">
    <property type="entry name" value="FAD-linked reductases, C-terminal domain"/>
    <property type="match status" value="1"/>
</dbReference>
<feature type="binding site" evidence="6">
    <location>
        <position position="177"/>
    </location>
    <ligand>
        <name>FAD</name>
        <dbReference type="ChEBI" id="CHEBI:57692"/>
    </ligand>
</feature>
<dbReference type="SUPFAM" id="SSF51971">
    <property type="entry name" value="Nucleotide-binding domain"/>
    <property type="match status" value="1"/>
</dbReference>
<evidence type="ECO:0000256" key="2">
    <source>
        <dbReference type="ARBA" id="ARBA00006730"/>
    </source>
</evidence>
<dbReference type="Gene3D" id="3.30.9.10">
    <property type="entry name" value="D-Amino Acid Oxidase, subunit A, domain 2"/>
    <property type="match status" value="1"/>
</dbReference>
<dbReference type="PROSITE" id="PS00677">
    <property type="entry name" value="DAO"/>
    <property type="match status" value="1"/>
</dbReference>
<dbReference type="PANTHER" id="PTHR11530">
    <property type="entry name" value="D-AMINO ACID OXIDASE"/>
    <property type="match status" value="1"/>
</dbReference>
<evidence type="ECO:0000256" key="1">
    <source>
        <dbReference type="ARBA" id="ARBA00001974"/>
    </source>
</evidence>
<name>A0A6G0XSR3_9STRA</name>
<dbReference type="GO" id="GO:0005737">
    <property type="term" value="C:cytoplasm"/>
    <property type="evidence" value="ECO:0007669"/>
    <property type="project" value="TreeGrafter"/>
</dbReference>
<dbReference type="Gene3D" id="3.40.50.720">
    <property type="entry name" value="NAD(P)-binding Rossmann-like Domain"/>
    <property type="match status" value="1"/>
</dbReference>
<comment type="similarity">
    <text evidence="2">Belongs to the DAMOX/DASOX family.</text>
</comment>
<evidence type="ECO:0000259" key="7">
    <source>
        <dbReference type="Pfam" id="PF01266"/>
    </source>
</evidence>
<evidence type="ECO:0000256" key="3">
    <source>
        <dbReference type="ARBA" id="ARBA00022630"/>
    </source>
</evidence>
<feature type="domain" description="FAD dependent oxidoreductase" evidence="7">
    <location>
        <begin position="2"/>
        <end position="319"/>
    </location>
</feature>
<feature type="binding site" evidence="6">
    <location>
        <position position="219"/>
    </location>
    <ligand>
        <name>D-dopa</name>
        <dbReference type="ChEBI" id="CHEBI:149689"/>
    </ligand>
</feature>
<dbReference type="InterPro" id="IPR023209">
    <property type="entry name" value="DAO"/>
</dbReference>
<keyword evidence="4 6" id="KW-0274">FAD</keyword>
<evidence type="ECO:0000313" key="9">
    <source>
        <dbReference type="Proteomes" id="UP000481153"/>
    </source>
</evidence>
<evidence type="ECO:0000313" key="8">
    <source>
        <dbReference type="EMBL" id="KAF0743563.1"/>
    </source>
</evidence>
<evidence type="ECO:0000256" key="4">
    <source>
        <dbReference type="ARBA" id="ARBA00022827"/>
    </source>
</evidence>
<keyword evidence="3" id="KW-0285">Flavoprotein</keyword>
<sequence>MKIIVVGGGIVGLSTALALLEHGFLDVKIVADSFDDTTSHVAGAVWRPVFAGSTSDYTMDRWGHETMLWLRGLIEHYGTDVVGCKRTPGMELQDTPIESHPYWAHSVEDFRLLTPEEALKHAPYTKKYGCVFTSIMIHPGVLMDWITKQIQARGGTFERRHVSSLNDLDADIIVNCTGVNAGKLVNDANVYPVRGQVIKVINPAITRFITVESHGQYTYILPRHNGEVTLGGTAQPHNWSTENDQDDVKQIMERCIALMPEVKDSKVLFAKAGLRPTTTTGTRVELDAKRTATGAWIVHNYGHGGSGHTIHRGCASDVVQIIRSLHAKL</sequence>
<comment type="caution">
    <text evidence="8">The sequence shown here is derived from an EMBL/GenBank/DDBJ whole genome shotgun (WGS) entry which is preliminary data.</text>
</comment>
<feature type="binding site" evidence="6">
    <location>
        <position position="162"/>
    </location>
    <ligand>
        <name>FAD</name>
        <dbReference type="ChEBI" id="CHEBI:57692"/>
    </ligand>
</feature>
<dbReference type="PIRSF" id="PIRSF000189">
    <property type="entry name" value="D-aa_oxidase"/>
    <property type="match status" value="1"/>
</dbReference>
<evidence type="ECO:0000256" key="5">
    <source>
        <dbReference type="ARBA" id="ARBA00023002"/>
    </source>
</evidence>
<feature type="binding site" evidence="6">
    <location>
        <position position="305"/>
    </location>
    <ligand>
        <name>D-dopa</name>
        <dbReference type="ChEBI" id="CHEBI:149689"/>
    </ligand>
</feature>
<dbReference type="Pfam" id="PF01266">
    <property type="entry name" value="DAO"/>
    <property type="match status" value="1"/>
</dbReference>
<keyword evidence="5" id="KW-0560">Oxidoreductase</keyword>
<feature type="binding site" evidence="6">
    <location>
        <position position="275"/>
    </location>
    <ligand>
        <name>D-dopa</name>
        <dbReference type="ChEBI" id="CHEBI:149689"/>
    </ligand>
</feature>
<evidence type="ECO:0000256" key="6">
    <source>
        <dbReference type="PIRSR" id="PIRSR000189-1"/>
    </source>
</evidence>
<dbReference type="EMBL" id="VJMJ01000013">
    <property type="protein sequence ID" value="KAF0743563.1"/>
    <property type="molecule type" value="Genomic_DNA"/>
</dbReference>
<dbReference type="GO" id="GO:0019478">
    <property type="term" value="P:D-amino acid catabolic process"/>
    <property type="evidence" value="ECO:0007669"/>
    <property type="project" value="TreeGrafter"/>
</dbReference>
<protein>
    <recommendedName>
        <fullName evidence="7">FAD dependent oxidoreductase domain-containing protein</fullName>
    </recommendedName>
</protein>
<dbReference type="PANTHER" id="PTHR11530:SF11">
    <property type="entry name" value="D-ASPARTATE OXIDASE"/>
    <property type="match status" value="1"/>
</dbReference>
<feature type="binding site" evidence="6">
    <location>
        <begin position="304"/>
        <end position="309"/>
    </location>
    <ligand>
        <name>FAD</name>
        <dbReference type="ChEBI" id="CHEBI:57692"/>
    </ligand>
</feature>
<dbReference type="AlphaFoldDB" id="A0A6G0XSR3"/>
<dbReference type="InterPro" id="IPR006076">
    <property type="entry name" value="FAD-dep_OxRdtase"/>
</dbReference>
<organism evidence="8 9">
    <name type="scientific">Aphanomyces euteiches</name>
    <dbReference type="NCBI Taxonomy" id="100861"/>
    <lineage>
        <taxon>Eukaryota</taxon>
        <taxon>Sar</taxon>
        <taxon>Stramenopiles</taxon>
        <taxon>Oomycota</taxon>
        <taxon>Saprolegniomycetes</taxon>
        <taxon>Saprolegniales</taxon>
        <taxon>Verrucalvaceae</taxon>
        <taxon>Aphanomyces</taxon>
    </lineage>
</organism>
<dbReference type="GO" id="GO:0003884">
    <property type="term" value="F:D-amino-acid oxidase activity"/>
    <property type="evidence" value="ECO:0007669"/>
    <property type="project" value="InterPro"/>
</dbReference>
<dbReference type="VEuPathDB" id="FungiDB:AeMF1_012666"/>
<dbReference type="GO" id="GO:0071949">
    <property type="term" value="F:FAD binding"/>
    <property type="evidence" value="ECO:0007669"/>
    <property type="project" value="InterPro"/>
</dbReference>
<dbReference type="Proteomes" id="UP000481153">
    <property type="component" value="Unassembled WGS sequence"/>
</dbReference>
<comment type="cofactor">
    <cofactor evidence="1 6">
        <name>FAD</name>
        <dbReference type="ChEBI" id="CHEBI:57692"/>
    </cofactor>
</comment>
<feature type="binding site" evidence="6">
    <location>
        <begin position="38"/>
        <end position="39"/>
    </location>
    <ligand>
        <name>FAD</name>
        <dbReference type="ChEBI" id="CHEBI:57692"/>
    </ligand>
</feature>
<dbReference type="InterPro" id="IPR006181">
    <property type="entry name" value="D-amino_acid_oxidase_CS"/>
</dbReference>
<reference evidence="8 9" key="1">
    <citation type="submission" date="2019-07" db="EMBL/GenBank/DDBJ databases">
        <title>Genomics analysis of Aphanomyces spp. identifies a new class of oomycete effector associated with host adaptation.</title>
        <authorList>
            <person name="Gaulin E."/>
        </authorList>
    </citation>
    <scope>NUCLEOTIDE SEQUENCE [LARGE SCALE GENOMIC DNA]</scope>
    <source>
        <strain evidence="8 9">ATCC 201684</strain>
    </source>
</reference>
<proteinExistence type="inferred from homology"/>
<accession>A0A6G0XSR3</accession>
<keyword evidence="9" id="KW-1185">Reference proteome</keyword>